<proteinExistence type="predicted"/>
<name>A0A0L8VA51_9BACT</name>
<comment type="subcellular location">
    <subcellularLocation>
        <location evidence="1">Membrane</location>
        <topology evidence="1">Multi-pass membrane protein</topology>
    </subcellularLocation>
</comment>
<evidence type="ECO:0000256" key="4">
    <source>
        <dbReference type="ARBA" id="ARBA00022692"/>
    </source>
</evidence>
<dbReference type="Gene3D" id="1.20.120.350">
    <property type="entry name" value="Voltage-gated potassium channels. Chain C"/>
    <property type="match status" value="1"/>
</dbReference>
<evidence type="ECO:0000256" key="11">
    <source>
        <dbReference type="ARBA" id="ARBA00023303"/>
    </source>
</evidence>
<keyword evidence="7" id="KW-0630">Potassium</keyword>
<dbReference type="InterPro" id="IPR028325">
    <property type="entry name" value="VG_K_chnl"/>
</dbReference>
<evidence type="ECO:0000313" key="14">
    <source>
        <dbReference type="EMBL" id="KOH45355.1"/>
    </source>
</evidence>
<dbReference type="PATRIC" id="fig|1409788.3.peg.1872"/>
<evidence type="ECO:0000256" key="7">
    <source>
        <dbReference type="ARBA" id="ARBA00022958"/>
    </source>
</evidence>
<keyword evidence="4 12" id="KW-0812">Transmembrane</keyword>
<dbReference type="PANTHER" id="PTHR11537">
    <property type="entry name" value="VOLTAGE-GATED POTASSIUM CHANNEL"/>
    <property type="match status" value="1"/>
</dbReference>
<dbReference type="Pfam" id="PF00520">
    <property type="entry name" value="Ion_trans"/>
    <property type="match status" value="1"/>
</dbReference>
<evidence type="ECO:0000256" key="1">
    <source>
        <dbReference type="ARBA" id="ARBA00004141"/>
    </source>
</evidence>
<evidence type="ECO:0000256" key="2">
    <source>
        <dbReference type="ARBA" id="ARBA00022448"/>
    </source>
</evidence>
<dbReference type="GO" id="GO:0005249">
    <property type="term" value="F:voltage-gated potassium channel activity"/>
    <property type="evidence" value="ECO:0007669"/>
    <property type="project" value="InterPro"/>
</dbReference>
<gene>
    <name evidence="14" type="ORF">NC99_18050</name>
</gene>
<evidence type="ECO:0000256" key="6">
    <source>
        <dbReference type="ARBA" id="ARBA00022882"/>
    </source>
</evidence>
<keyword evidence="5" id="KW-0631">Potassium channel</keyword>
<protein>
    <submittedName>
        <fullName evidence="14">Potassium voltage-gated channel subfamily KQT</fullName>
    </submittedName>
</protein>
<feature type="transmembrane region" description="Helical" evidence="12">
    <location>
        <begin position="21"/>
        <end position="43"/>
    </location>
</feature>
<dbReference type="InterPro" id="IPR005821">
    <property type="entry name" value="Ion_trans_dom"/>
</dbReference>
<keyword evidence="11" id="KW-0407">Ion channel</keyword>
<keyword evidence="2" id="KW-0813">Transport</keyword>
<keyword evidence="15" id="KW-1185">Reference proteome</keyword>
<feature type="transmembrane region" description="Helical" evidence="12">
    <location>
        <begin position="55"/>
        <end position="74"/>
    </location>
</feature>
<dbReference type="PRINTS" id="PR00169">
    <property type="entry name" value="KCHANNEL"/>
</dbReference>
<reference evidence="15" key="1">
    <citation type="submission" date="2015-07" db="EMBL/GenBank/DDBJ databases">
        <title>Genome sequencing of Sunxiuqinia dokdonensis strain SK.</title>
        <authorList>
            <person name="Ahn S."/>
            <person name="Kim B.-C."/>
        </authorList>
    </citation>
    <scope>NUCLEOTIDE SEQUENCE [LARGE SCALE GENOMIC DNA]</scope>
    <source>
        <strain evidence="15">SK</strain>
    </source>
</reference>
<dbReference type="InterPro" id="IPR027359">
    <property type="entry name" value="Volt_channel_dom_sf"/>
</dbReference>
<feature type="transmembrane region" description="Helical" evidence="12">
    <location>
        <begin position="147"/>
        <end position="168"/>
    </location>
</feature>
<dbReference type="Proteomes" id="UP000036958">
    <property type="component" value="Unassembled WGS sequence"/>
</dbReference>
<feature type="transmembrane region" description="Helical" evidence="12">
    <location>
        <begin position="81"/>
        <end position="104"/>
    </location>
</feature>
<dbReference type="GO" id="GO:0008076">
    <property type="term" value="C:voltage-gated potassium channel complex"/>
    <property type="evidence" value="ECO:0007669"/>
    <property type="project" value="InterPro"/>
</dbReference>
<evidence type="ECO:0000313" key="15">
    <source>
        <dbReference type="Proteomes" id="UP000036958"/>
    </source>
</evidence>
<evidence type="ECO:0000256" key="3">
    <source>
        <dbReference type="ARBA" id="ARBA00022538"/>
    </source>
</evidence>
<keyword evidence="3" id="KW-0633">Potassium transport</keyword>
<feature type="domain" description="Ion transport" evidence="13">
    <location>
        <begin position="20"/>
        <end position="230"/>
    </location>
</feature>
<dbReference type="AlphaFoldDB" id="A0A0L8VA51"/>
<evidence type="ECO:0000256" key="12">
    <source>
        <dbReference type="SAM" id="Phobius"/>
    </source>
</evidence>
<evidence type="ECO:0000256" key="8">
    <source>
        <dbReference type="ARBA" id="ARBA00022989"/>
    </source>
</evidence>
<dbReference type="SUPFAM" id="SSF81324">
    <property type="entry name" value="Voltage-gated potassium channels"/>
    <property type="match status" value="1"/>
</dbReference>
<accession>A0A0L8VA51</accession>
<dbReference type="STRING" id="1409788.NC99_18050"/>
<evidence type="ECO:0000256" key="9">
    <source>
        <dbReference type="ARBA" id="ARBA00023065"/>
    </source>
</evidence>
<comment type="caution">
    <text evidence="14">The sequence shown here is derived from an EMBL/GenBank/DDBJ whole genome shotgun (WGS) entry which is preliminary data.</text>
</comment>
<feature type="transmembrane region" description="Helical" evidence="12">
    <location>
        <begin position="110"/>
        <end position="126"/>
    </location>
</feature>
<keyword evidence="8 12" id="KW-1133">Transmembrane helix</keyword>
<keyword evidence="6" id="KW-0851">Voltage-gated channel</keyword>
<sequence length="265" mass="29687">MPLKQKLYEIIFEADTPKGKLFDVTLLVIILISILLVVLESVPSINARHHDLLRIMEWVITGIFSIEYLVRILVVKRPLKYVTSFYGIIDLLAVVPTYLSLIFVGSQSLAVIRAIRLLRIFRIFKLNRYTMAGKNLAMAMKASREKIFVFLFFVINVVLIVGTLMYLIEGPENGFTSIPTSIYWAIVTMTTVGYGDISPQTPTGQFLASALMIAGYAIIAVPTGIVTAEMIRTSNQTNTQVCPHCLYDKHENDALFCKKCGGKLN</sequence>
<evidence type="ECO:0000256" key="10">
    <source>
        <dbReference type="ARBA" id="ARBA00023136"/>
    </source>
</evidence>
<organism evidence="14 15">
    <name type="scientific">Sunxiuqinia dokdonensis</name>
    <dbReference type="NCBI Taxonomy" id="1409788"/>
    <lineage>
        <taxon>Bacteria</taxon>
        <taxon>Pseudomonadati</taxon>
        <taxon>Bacteroidota</taxon>
        <taxon>Bacteroidia</taxon>
        <taxon>Marinilabiliales</taxon>
        <taxon>Prolixibacteraceae</taxon>
        <taxon>Sunxiuqinia</taxon>
    </lineage>
</organism>
<dbReference type="GO" id="GO:0001508">
    <property type="term" value="P:action potential"/>
    <property type="evidence" value="ECO:0007669"/>
    <property type="project" value="TreeGrafter"/>
</dbReference>
<dbReference type="Gene3D" id="1.10.287.70">
    <property type="match status" value="1"/>
</dbReference>
<evidence type="ECO:0000256" key="5">
    <source>
        <dbReference type="ARBA" id="ARBA00022826"/>
    </source>
</evidence>
<feature type="transmembrane region" description="Helical" evidence="12">
    <location>
        <begin position="206"/>
        <end position="228"/>
    </location>
</feature>
<evidence type="ECO:0000259" key="13">
    <source>
        <dbReference type="Pfam" id="PF00520"/>
    </source>
</evidence>
<keyword evidence="10 12" id="KW-0472">Membrane</keyword>
<dbReference type="PANTHER" id="PTHR11537:SF254">
    <property type="entry name" value="POTASSIUM VOLTAGE-GATED CHANNEL PROTEIN SHAB"/>
    <property type="match status" value="1"/>
</dbReference>
<keyword evidence="9" id="KW-0406">Ion transport</keyword>
<dbReference type="EMBL" id="LGIA01000144">
    <property type="protein sequence ID" value="KOH45355.1"/>
    <property type="molecule type" value="Genomic_DNA"/>
</dbReference>
<dbReference type="RefSeq" id="WP_193391998.1">
    <property type="nucleotide sequence ID" value="NZ_LGIA01000144.1"/>
</dbReference>